<keyword evidence="5" id="KW-1185">Reference proteome</keyword>
<dbReference type="HAMAP" id="MF_00612">
    <property type="entry name" value="UPF0225"/>
    <property type="match status" value="1"/>
</dbReference>
<evidence type="ECO:0000313" key="4">
    <source>
        <dbReference type="EMBL" id="QEW02868.1"/>
    </source>
</evidence>
<sequence length="143" mass="15176">MSFGAASAARAGDGAPCPCGSGAAFGSCCGPLLAGDPAPTPERLMRSRYTAFVVRDAAHLERTWHPRTRPADAVQLDPDVQWTGLEIVDASSDADADADADAGVVEFRASWRDGTSRGVLHERSRFARRGGRWLYLDGDVAAE</sequence>
<dbReference type="RefSeq" id="WP_150924386.1">
    <property type="nucleotide sequence ID" value="NZ_CP044232.1"/>
</dbReference>
<dbReference type="Pfam" id="PF17775">
    <property type="entry name" value="YchJ_M-like"/>
    <property type="match status" value="1"/>
</dbReference>
<evidence type="ECO:0000256" key="1">
    <source>
        <dbReference type="ARBA" id="ARBA00010839"/>
    </source>
</evidence>
<feature type="domain" description="YchJ-like middle NTF2-like" evidence="3">
    <location>
        <begin position="40"/>
        <end position="138"/>
    </location>
</feature>
<reference evidence="5" key="1">
    <citation type="submission" date="2019-09" db="EMBL/GenBank/DDBJ databases">
        <title>Mumia zhuanghuii sp. nov. isolated from the intestinal contents of plateau pika (Ochotona curzoniae) in the Qinghai-Tibet plateau of China.</title>
        <authorList>
            <person name="Tian Z."/>
        </authorList>
    </citation>
    <scope>NUCLEOTIDE SEQUENCE [LARGE SCALE GENOMIC DNA]</scope>
    <source>
        <strain evidence="5">L-031</strain>
    </source>
</reference>
<name>A0A5J6L2V2_9MICO</name>
<dbReference type="InterPro" id="IPR023006">
    <property type="entry name" value="YchJ-like"/>
</dbReference>
<gene>
    <name evidence="4" type="ORF">F6J85_06935</name>
</gene>
<dbReference type="InterPro" id="IPR032710">
    <property type="entry name" value="NTF2-like_dom_sf"/>
</dbReference>
<protein>
    <recommendedName>
        <fullName evidence="2">UPF0225 protein F6J85_06935</fullName>
    </recommendedName>
</protein>
<dbReference type="InterPro" id="IPR048469">
    <property type="entry name" value="YchJ-like_M"/>
</dbReference>
<comment type="similarity">
    <text evidence="1 2">Belongs to the UPF0225 family.</text>
</comment>
<dbReference type="Proteomes" id="UP000325516">
    <property type="component" value="Chromosome"/>
</dbReference>
<evidence type="ECO:0000256" key="2">
    <source>
        <dbReference type="HAMAP-Rule" id="MF_00612"/>
    </source>
</evidence>
<evidence type="ECO:0000259" key="3">
    <source>
        <dbReference type="Pfam" id="PF17775"/>
    </source>
</evidence>
<dbReference type="SUPFAM" id="SSF103642">
    <property type="entry name" value="Sec-C motif"/>
    <property type="match status" value="1"/>
</dbReference>
<dbReference type="Gene3D" id="3.10.450.50">
    <property type="match status" value="1"/>
</dbReference>
<evidence type="ECO:0000313" key="5">
    <source>
        <dbReference type="Proteomes" id="UP000325516"/>
    </source>
</evidence>
<organism evidence="4 5">
    <name type="scientific">Microbacterium lushaniae</name>
    <dbReference type="NCBI Taxonomy" id="2614639"/>
    <lineage>
        <taxon>Bacteria</taxon>
        <taxon>Bacillati</taxon>
        <taxon>Actinomycetota</taxon>
        <taxon>Actinomycetes</taxon>
        <taxon>Micrococcales</taxon>
        <taxon>Microbacteriaceae</taxon>
        <taxon>Microbacterium</taxon>
    </lineage>
</organism>
<proteinExistence type="inferred from homology"/>
<dbReference type="Pfam" id="PF02810">
    <property type="entry name" value="SEC-C"/>
    <property type="match status" value="1"/>
</dbReference>
<dbReference type="KEGG" id="mlz:F6J85_06935"/>
<dbReference type="InterPro" id="IPR004027">
    <property type="entry name" value="SEC_C_motif"/>
</dbReference>
<dbReference type="EMBL" id="CP044232">
    <property type="protein sequence ID" value="QEW02868.1"/>
    <property type="molecule type" value="Genomic_DNA"/>
</dbReference>
<dbReference type="AlphaFoldDB" id="A0A5J6L2V2"/>
<dbReference type="SUPFAM" id="SSF54427">
    <property type="entry name" value="NTF2-like"/>
    <property type="match status" value="1"/>
</dbReference>
<accession>A0A5J6L2V2</accession>